<proteinExistence type="predicted"/>
<evidence type="ECO:0000256" key="4">
    <source>
        <dbReference type="ARBA" id="ARBA00022989"/>
    </source>
</evidence>
<dbReference type="Gene3D" id="2.60.120.200">
    <property type="match status" value="1"/>
</dbReference>
<dbReference type="InterPro" id="IPR013320">
    <property type="entry name" value="ConA-like_dom_sf"/>
</dbReference>
<gene>
    <name evidence="10" type="ORF">OEA41_008149</name>
</gene>
<dbReference type="GO" id="GO:0000139">
    <property type="term" value="C:Golgi membrane"/>
    <property type="evidence" value="ECO:0007669"/>
    <property type="project" value="TreeGrafter"/>
</dbReference>
<keyword evidence="5 7" id="KW-0472">Membrane</keyword>
<reference evidence="10" key="1">
    <citation type="submission" date="2022-11" db="EMBL/GenBank/DDBJ databases">
        <title>Chromosomal genome sequence assembly and mating type (MAT) locus characterization of the leprose asexual lichenized fungus Lepraria neglecta (Nyl.) Erichsen.</title>
        <authorList>
            <person name="Allen J.L."/>
            <person name="Pfeffer B."/>
        </authorList>
    </citation>
    <scope>NUCLEOTIDE SEQUENCE</scope>
    <source>
        <strain evidence="10">Allen 5258</strain>
    </source>
</reference>
<comment type="caution">
    <text evidence="10">The sequence shown here is derived from an EMBL/GenBank/DDBJ whole genome shotgun (WGS) entry which is preliminary data.</text>
</comment>
<keyword evidence="2 7" id="KW-0812">Transmembrane</keyword>
<dbReference type="SUPFAM" id="SSF49899">
    <property type="entry name" value="Concanavalin A-like lectins/glucanases"/>
    <property type="match status" value="1"/>
</dbReference>
<evidence type="ECO:0000256" key="3">
    <source>
        <dbReference type="ARBA" id="ARBA00022729"/>
    </source>
</evidence>
<dbReference type="PANTHER" id="PTHR12223:SF28">
    <property type="entry name" value="LECTIN, MANNOSE BINDING 1 LIKE"/>
    <property type="match status" value="1"/>
</dbReference>
<dbReference type="InterPro" id="IPR005052">
    <property type="entry name" value="Lectin_leg"/>
</dbReference>
<dbReference type="PANTHER" id="PTHR12223">
    <property type="entry name" value="VESICULAR MANNOSE-BINDING LECTIN"/>
    <property type="match status" value="1"/>
</dbReference>
<evidence type="ECO:0000256" key="7">
    <source>
        <dbReference type="SAM" id="Phobius"/>
    </source>
</evidence>
<keyword evidence="11" id="KW-1185">Reference proteome</keyword>
<dbReference type="Proteomes" id="UP001276659">
    <property type="component" value="Unassembled WGS sequence"/>
</dbReference>
<accession>A0AAD9ZGX3</accession>
<dbReference type="GO" id="GO:0005793">
    <property type="term" value="C:endoplasmic reticulum-Golgi intermediate compartment"/>
    <property type="evidence" value="ECO:0007669"/>
    <property type="project" value="TreeGrafter"/>
</dbReference>
<evidence type="ECO:0000256" key="8">
    <source>
        <dbReference type="SAM" id="SignalP"/>
    </source>
</evidence>
<evidence type="ECO:0000313" key="11">
    <source>
        <dbReference type="Proteomes" id="UP001276659"/>
    </source>
</evidence>
<organism evidence="10 11">
    <name type="scientific">Lepraria neglecta</name>
    <dbReference type="NCBI Taxonomy" id="209136"/>
    <lineage>
        <taxon>Eukaryota</taxon>
        <taxon>Fungi</taxon>
        <taxon>Dikarya</taxon>
        <taxon>Ascomycota</taxon>
        <taxon>Pezizomycotina</taxon>
        <taxon>Lecanoromycetes</taxon>
        <taxon>OSLEUM clade</taxon>
        <taxon>Lecanoromycetidae</taxon>
        <taxon>Lecanorales</taxon>
        <taxon>Lecanorineae</taxon>
        <taxon>Stereocaulaceae</taxon>
        <taxon>Lepraria</taxon>
    </lineage>
</organism>
<evidence type="ECO:0000259" key="9">
    <source>
        <dbReference type="PROSITE" id="PS51328"/>
    </source>
</evidence>
<protein>
    <recommendedName>
        <fullName evidence="9">L-type lectin-like domain-containing protein</fullName>
    </recommendedName>
</protein>
<keyword evidence="3 8" id="KW-0732">Signal</keyword>
<sequence length="415" mass="46166">MHFFYCLSLLAASGSAQYLVESSSFGQNEKISPNNYAIPGWHITGDGGQVPQLMSDKVILTPPYPGNQRGAVWADARVSQSEWVAQFEFRATGPERGGGNLQIWYAKDGPTSVGTSSIYTAGYFDGFVLVIDPYGGKGGGIRGFMNDGSLDYKNYHSVDSLAFGHCDYSYRNLGRPSKLQIRQEGTTFEVIIDDKLCISTDKVPKLPNPQTIRMPPDYHFGITAASAETPDSFETYKFMLFTSKSITREEPKRPQEPVAEQPQINVDTPPDTPASSIDQSKQFEDLHDRLQTLTHLVDSLMSEVKVLAEKSEGRHQELARNVMSVDRLNAMDQRLQSIEKTVRDYQGQFSSLQSVLKDSHSSLVESLPKHMGDIITTSAPRMGLLLFVFIGVQLLLAGAYVIYKRRRANGPKKYL</sequence>
<feature type="signal peptide" evidence="8">
    <location>
        <begin position="1"/>
        <end position="16"/>
    </location>
</feature>
<dbReference type="PROSITE" id="PS51328">
    <property type="entry name" value="L_LECTIN_LIKE"/>
    <property type="match status" value="1"/>
</dbReference>
<feature type="region of interest" description="Disordered" evidence="6">
    <location>
        <begin position="247"/>
        <end position="276"/>
    </location>
</feature>
<evidence type="ECO:0000313" key="10">
    <source>
        <dbReference type="EMBL" id="KAK3176824.1"/>
    </source>
</evidence>
<evidence type="ECO:0000256" key="6">
    <source>
        <dbReference type="SAM" id="MobiDB-lite"/>
    </source>
</evidence>
<keyword evidence="4 7" id="KW-1133">Transmembrane helix</keyword>
<dbReference type="GO" id="GO:0006888">
    <property type="term" value="P:endoplasmic reticulum to Golgi vesicle-mediated transport"/>
    <property type="evidence" value="ECO:0007669"/>
    <property type="project" value="TreeGrafter"/>
</dbReference>
<evidence type="ECO:0000256" key="2">
    <source>
        <dbReference type="ARBA" id="ARBA00022692"/>
    </source>
</evidence>
<dbReference type="GO" id="GO:0005789">
    <property type="term" value="C:endoplasmic reticulum membrane"/>
    <property type="evidence" value="ECO:0007669"/>
    <property type="project" value="TreeGrafter"/>
</dbReference>
<feature type="chain" id="PRO_5042224016" description="L-type lectin-like domain-containing protein" evidence="8">
    <location>
        <begin position="17"/>
        <end position="415"/>
    </location>
</feature>
<evidence type="ECO:0000256" key="5">
    <source>
        <dbReference type="ARBA" id="ARBA00023136"/>
    </source>
</evidence>
<evidence type="ECO:0000256" key="1">
    <source>
        <dbReference type="ARBA" id="ARBA00004479"/>
    </source>
</evidence>
<comment type="subcellular location">
    <subcellularLocation>
        <location evidence="1">Membrane</location>
        <topology evidence="1">Single-pass type I membrane protein</topology>
    </subcellularLocation>
</comment>
<dbReference type="GO" id="GO:0005537">
    <property type="term" value="F:D-mannose binding"/>
    <property type="evidence" value="ECO:0007669"/>
    <property type="project" value="TreeGrafter"/>
</dbReference>
<dbReference type="AlphaFoldDB" id="A0AAD9ZGX3"/>
<name>A0AAD9ZGX3_9LECA</name>
<feature type="domain" description="L-type lectin-like" evidence="9">
    <location>
        <begin position="22"/>
        <end position="243"/>
    </location>
</feature>
<feature type="transmembrane region" description="Helical" evidence="7">
    <location>
        <begin position="382"/>
        <end position="403"/>
    </location>
</feature>
<dbReference type="InterPro" id="IPR051136">
    <property type="entry name" value="Intracellular_Lectin-GPT"/>
</dbReference>
<dbReference type="EMBL" id="JASNWA010000004">
    <property type="protein sequence ID" value="KAK3176824.1"/>
    <property type="molecule type" value="Genomic_DNA"/>
</dbReference>
<dbReference type="Pfam" id="PF03388">
    <property type="entry name" value="Lectin_leg-like"/>
    <property type="match status" value="1"/>
</dbReference>
<dbReference type="GO" id="GO:0030134">
    <property type="term" value="C:COPII-coated ER to Golgi transport vesicle"/>
    <property type="evidence" value="ECO:0007669"/>
    <property type="project" value="TreeGrafter"/>
</dbReference>